<comment type="caution">
    <text evidence="1">The sequence shown here is derived from an EMBL/GenBank/DDBJ whole genome shotgun (WGS) entry which is preliminary data.</text>
</comment>
<name>A0A5B7E528_PORTR</name>
<evidence type="ECO:0000313" key="2">
    <source>
        <dbReference type="Proteomes" id="UP000324222"/>
    </source>
</evidence>
<evidence type="ECO:0000313" key="1">
    <source>
        <dbReference type="EMBL" id="MPC28425.1"/>
    </source>
</evidence>
<gene>
    <name evidence="1" type="ORF">E2C01_021630</name>
</gene>
<organism evidence="1 2">
    <name type="scientific">Portunus trituberculatus</name>
    <name type="common">Swimming crab</name>
    <name type="synonym">Neptunus trituberculatus</name>
    <dbReference type="NCBI Taxonomy" id="210409"/>
    <lineage>
        <taxon>Eukaryota</taxon>
        <taxon>Metazoa</taxon>
        <taxon>Ecdysozoa</taxon>
        <taxon>Arthropoda</taxon>
        <taxon>Crustacea</taxon>
        <taxon>Multicrustacea</taxon>
        <taxon>Malacostraca</taxon>
        <taxon>Eumalacostraca</taxon>
        <taxon>Eucarida</taxon>
        <taxon>Decapoda</taxon>
        <taxon>Pleocyemata</taxon>
        <taxon>Brachyura</taxon>
        <taxon>Eubrachyura</taxon>
        <taxon>Portunoidea</taxon>
        <taxon>Portunidae</taxon>
        <taxon>Portuninae</taxon>
        <taxon>Portunus</taxon>
    </lineage>
</organism>
<accession>A0A5B7E528</accession>
<dbReference type="Proteomes" id="UP000324222">
    <property type="component" value="Unassembled WGS sequence"/>
</dbReference>
<dbReference type="AlphaFoldDB" id="A0A5B7E528"/>
<keyword evidence="2" id="KW-1185">Reference proteome</keyword>
<reference evidence="1 2" key="1">
    <citation type="submission" date="2019-05" db="EMBL/GenBank/DDBJ databases">
        <title>Another draft genome of Portunus trituberculatus and its Hox gene families provides insights of decapod evolution.</title>
        <authorList>
            <person name="Jeong J.-H."/>
            <person name="Song I."/>
            <person name="Kim S."/>
            <person name="Choi T."/>
            <person name="Kim D."/>
            <person name="Ryu S."/>
            <person name="Kim W."/>
        </authorList>
    </citation>
    <scope>NUCLEOTIDE SEQUENCE [LARGE SCALE GENOMIC DNA]</scope>
    <source>
        <tissue evidence="1">Muscle</tissue>
    </source>
</reference>
<proteinExistence type="predicted"/>
<protein>
    <submittedName>
        <fullName evidence="1">Uncharacterized protein</fullName>
    </submittedName>
</protein>
<sequence length="86" mass="9235">MPGSTDCHKTAESNAVECGLFGVHDSVVNENQSVGSFVSVKCRKASAAWRVTSEVALHQCPYARGNISPEWSRGVAGTPSLVWRDD</sequence>
<dbReference type="EMBL" id="VSRR010001910">
    <property type="protein sequence ID" value="MPC28425.1"/>
    <property type="molecule type" value="Genomic_DNA"/>
</dbReference>